<feature type="signal peptide" evidence="1">
    <location>
        <begin position="1"/>
        <end position="23"/>
    </location>
</feature>
<keyword evidence="1" id="KW-0732">Signal</keyword>
<dbReference type="Pfam" id="PF04402">
    <property type="entry name" value="SIMPL"/>
    <property type="match status" value="1"/>
</dbReference>
<proteinExistence type="predicted"/>
<dbReference type="AlphaFoldDB" id="A0A4R7BP10"/>
<name>A0A4R7BP10_9HYPH</name>
<keyword evidence="3" id="KW-1185">Reference proteome</keyword>
<gene>
    <name evidence="2" type="ORF">EV668_4344</name>
</gene>
<dbReference type="EMBL" id="SNZR01000016">
    <property type="protein sequence ID" value="TDR87264.1"/>
    <property type="molecule type" value="Genomic_DNA"/>
</dbReference>
<evidence type="ECO:0008006" key="4">
    <source>
        <dbReference type="Google" id="ProtNLM"/>
    </source>
</evidence>
<evidence type="ECO:0000313" key="3">
    <source>
        <dbReference type="Proteomes" id="UP000295122"/>
    </source>
</evidence>
<sequence length="238" mass="24683">MRIHLAALLGLAALTAASTMAMADDKTPPTMSITGRATIEAKPDYAAVSIGVSNKAQTTAAAIDATSSAAGKIAAAAKAFGIEPRDIQTSYVSLQPAYRPVRDPSGVVEQKPDGYSASNSVVVRVRDLGKLGEFLRNVVDGGANHIGGVAFELSDSTKLEGEALAAAVKDARRQADIIAEAAGVKIARIESISVSQGYRPMARVASAPRAMARERADVPVEAGSLDVQSEVQVTFSFN</sequence>
<evidence type="ECO:0000256" key="1">
    <source>
        <dbReference type="SAM" id="SignalP"/>
    </source>
</evidence>
<protein>
    <recommendedName>
        <fullName evidence="4">Secreted protein</fullName>
    </recommendedName>
</protein>
<dbReference type="Gene3D" id="3.30.110.170">
    <property type="entry name" value="Protein of unknown function (DUF541), domain 1"/>
    <property type="match status" value="1"/>
</dbReference>
<reference evidence="2 3" key="1">
    <citation type="submission" date="2019-03" db="EMBL/GenBank/DDBJ databases">
        <title>Genomic Encyclopedia of Type Strains, Phase IV (KMG-IV): sequencing the most valuable type-strain genomes for metagenomic binning, comparative biology and taxonomic classification.</title>
        <authorList>
            <person name="Goeker M."/>
        </authorList>
    </citation>
    <scope>NUCLEOTIDE SEQUENCE [LARGE SCALE GENOMIC DNA]</scope>
    <source>
        <strain evidence="2 3">DSM 25903</strain>
    </source>
</reference>
<evidence type="ECO:0000313" key="2">
    <source>
        <dbReference type="EMBL" id="TDR87264.1"/>
    </source>
</evidence>
<comment type="caution">
    <text evidence="2">The sequence shown here is derived from an EMBL/GenBank/DDBJ whole genome shotgun (WGS) entry which is preliminary data.</text>
</comment>
<dbReference type="Gene3D" id="3.30.70.2970">
    <property type="entry name" value="Protein of unknown function (DUF541), domain 2"/>
    <property type="match status" value="1"/>
</dbReference>
<dbReference type="PANTHER" id="PTHR34387">
    <property type="entry name" value="SLR1258 PROTEIN"/>
    <property type="match status" value="1"/>
</dbReference>
<organism evidence="2 3">
    <name type="scientific">Enterovirga rhinocerotis</name>
    <dbReference type="NCBI Taxonomy" id="1339210"/>
    <lineage>
        <taxon>Bacteria</taxon>
        <taxon>Pseudomonadati</taxon>
        <taxon>Pseudomonadota</taxon>
        <taxon>Alphaproteobacteria</taxon>
        <taxon>Hyphomicrobiales</taxon>
        <taxon>Methylobacteriaceae</taxon>
        <taxon>Enterovirga</taxon>
    </lineage>
</organism>
<dbReference type="GO" id="GO:0006974">
    <property type="term" value="P:DNA damage response"/>
    <property type="evidence" value="ECO:0007669"/>
    <property type="project" value="TreeGrafter"/>
</dbReference>
<dbReference type="PANTHER" id="PTHR34387:SF2">
    <property type="entry name" value="SLR1258 PROTEIN"/>
    <property type="match status" value="1"/>
</dbReference>
<dbReference type="RefSeq" id="WP_133774042.1">
    <property type="nucleotide sequence ID" value="NZ_SNZR01000016.1"/>
</dbReference>
<dbReference type="Proteomes" id="UP000295122">
    <property type="component" value="Unassembled WGS sequence"/>
</dbReference>
<dbReference type="OrthoDB" id="9813144at2"/>
<dbReference type="InterPro" id="IPR052022">
    <property type="entry name" value="26kDa_periplasmic_antigen"/>
</dbReference>
<dbReference type="InterPro" id="IPR007497">
    <property type="entry name" value="SIMPL/DUF541"/>
</dbReference>
<feature type="chain" id="PRO_5020397456" description="Secreted protein" evidence="1">
    <location>
        <begin position="24"/>
        <end position="238"/>
    </location>
</feature>
<accession>A0A4R7BP10</accession>